<dbReference type="InterPro" id="IPR006619">
    <property type="entry name" value="PGRP_domain_met/bac"/>
</dbReference>
<keyword evidence="2" id="KW-0732">Signal</keyword>
<comment type="caution">
    <text evidence="5">The sequence shown here is derived from an EMBL/GenBank/DDBJ whole genome shotgun (WGS) entry which is preliminary data.</text>
</comment>
<reference evidence="5" key="1">
    <citation type="submission" date="2024-05" db="EMBL/GenBank/DDBJ databases">
        <authorList>
            <person name="Jung D.-H."/>
        </authorList>
    </citation>
    <scope>NUCLEOTIDE SEQUENCE</scope>
    <source>
        <strain evidence="5">JA-25</strain>
    </source>
</reference>
<evidence type="ECO:0000259" key="3">
    <source>
        <dbReference type="SMART" id="SM00644"/>
    </source>
</evidence>
<dbReference type="SUPFAM" id="SSF55846">
    <property type="entry name" value="N-acetylmuramoyl-L-alanine amidase-like"/>
    <property type="match status" value="1"/>
</dbReference>
<proteinExistence type="inferred from homology"/>
<dbReference type="CDD" id="cd06583">
    <property type="entry name" value="PGRP"/>
    <property type="match status" value="1"/>
</dbReference>
<feature type="signal peptide" evidence="2">
    <location>
        <begin position="1"/>
        <end position="18"/>
    </location>
</feature>
<dbReference type="SMART" id="SM00701">
    <property type="entry name" value="PGRP"/>
    <property type="match status" value="1"/>
</dbReference>
<dbReference type="InterPro" id="IPR015510">
    <property type="entry name" value="PGRP"/>
</dbReference>
<evidence type="ECO:0000256" key="2">
    <source>
        <dbReference type="SAM" id="SignalP"/>
    </source>
</evidence>
<dbReference type="InterPro" id="IPR036505">
    <property type="entry name" value="Amidase/PGRP_sf"/>
</dbReference>
<comment type="similarity">
    <text evidence="1">Belongs to the N-acetylmuramoyl-L-alanine amidase 2 family.</text>
</comment>
<evidence type="ECO:0000256" key="1">
    <source>
        <dbReference type="ARBA" id="ARBA00007553"/>
    </source>
</evidence>
<keyword evidence="6" id="KW-1185">Reference proteome</keyword>
<evidence type="ECO:0008006" key="7">
    <source>
        <dbReference type="Google" id="ProtNLM"/>
    </source>
</evidence>
<feature type="chain" id="PRO_5047425565" description="Peptidoglycan recognition protein family domain-containing protein" evidence="2">
    <location>
        <begin position="19"/>
        <end position="424"/>
    </location>
</feature>
<dbReference type="InterPro" id="IPR002502">
    <property type="entry name" value="Amidase_domain"/>
</dbReference>
<evidence type="ECO:0000313" key="6">
    <source>
        <dbReference type="Proteomes" id="UP000606008"/>
    </source>
</evidence>
<dbReference type="PANTHER" id="PTHR11022">
    <property type="entry name" value="PEPTIDOGLYCAN RECOGNITION PROTEIN"/>
    <property type="match status" value="1"/>
</dbReference>
<dbReference type="PANTHER" id="PTHR11022:SF41">
    <property type="entry name" value="PEPTIDOGLYCAN-RECOGNITION PROTEIN LC-RELATED"/>
    <property type="match status" value="1"/>
</dbReference>
<gene>
    <name evidence="5" type="ORF">F7231_11850</name>
</gene>
<evidence type="ECO:0000313" key="5">
    <source>
        <dbReference type="EMBL" id="NID10864.1"/>
    </source>
</evidence>
<protein>
    <recommendedName>
        <fullName evidence="7">Peptidoglycan recognition protein family domain-containing protein</fullName>
    </recommendedName>
</protein>
<dbReference type="Gene3D" id="3.40.80.10">
    <property type="entry name" value="Peptidoglycan recognition protein-like"/>
    <property type="match status" value="1"/>
</dbReference>
<name>A0ABX0QF79_9BACT</name>
<feature type="domain" description="Peptidoglycan recognition protein family" evidence="4">
    <location>
        <begin position="140"/>
        <end position="288"/>
    </location>
</feature>
<evidence type="ECO:0000259" key="4">
    <source>
        <dbReference type="SMART" id="SM00701"/>
    </source>
</evidence>
<accession>A0ABX0QF79</accession>
<dbReference type="RefSeq" id="WP_166692047.1">
    <property type="nucleotide sequence ID" value="NZ_WAEL01000004.1"/>
</dbReference>
<dbReference type="SMART" id="SM00644">
    <property type="entry name" value="Ami_2"/>
    <property type="match status" value="1"/>
</dbReference>
<organism evidence="5 6">
    <name type="scientific">Fibrivirga algicola</name>
    <dbReference type="NCBI Taxonomy" id="2950420"/>
    <lineage>
        <taxon>Bacteria</taxon>
        <taxon>Pseudomonadati</taxon>
        <taxon>Bacteroidota</taxon>
        <taxon>Cytophagia</taxon>
        <taxon>Cytophagales</taxon>
        <taxon>Spirosomataceae</taxon>
        <taxon>Fibrivirga</taxon>
    </lineage>
</organism>
<dbReference type="EMBL" id="WAEL01000004">
    <property type="protein sequence ID" value="NID10864.1"/>
    <property type="molecule type" value="Genomic_DNA"/>
</dbReference>
<dbReference type="Pfam" id="PF01510">
    <property type="entry name" value="Amidase_2"/>
    <property type="match status" value="1"/>
</dbReference>
<dbReference type="Proteomes" id="UP000606008">
    <property type="component" value="Unassembled WGS sequence"/>
</dbReference>
<feature type="domain" description="N-acetylmuramoyl-L-alanine amidase" evidence="3">
    <location>
        <begin position="153"/>
        <end position="307"/>
    </location>
</feature>
<sequence length="424" mass="46216">MKASLVYILLLLSGWASAQTVRQTDRRTVVVLPNQELRVTYDQPYSSVLFQALSGQTLATTYLVAAGDTIRLQPDPHAPDGQIASVLCVFQRPVADFILQTGSLTGEVSMVTVYVPPLPAGYVQAQLRASARQRADCDKPIVVPASVWRTGLTPPKEKPVQTKVQFVIVHHSAGSNTTTDFAEEVRNIYVQHTQINGWNDVGYNFLIGRDGVIYEGRDGQGLMDGDNVLGAHFCAQNSGTMGICLMGNFNDVQPSAVSVASLDQLIGWKLKKEGLQPIGMAFHPGSAKQLNLISGHRDGVCATECPGNNLYAALPTIRQAVSQSCSFTSAVEPTPLATEPGTADWTVYPNPSRGELFVQHAATDPAQVRFEVTDVVGRTRSVKAVQTAFDRWRIDSDPQLTGLFWLRCTEGTSTAVRQIWRIPY</sequence>